<organism evidence="1 2">
    <name type="scientific">Riccia sorocarpa</name>
    <dbReference type="NCBI Taxonomy" id="122646"/>
    <lineage>
        <taxon>Eukaryota</taxon>
        <taxon>Viridiplantae</taxon>
        <taxon>Streptophyta</taxon>
        <taxon>Embryophyta</taxon>
        <taxon>Marchantiophyta</taxon>
        <taxon>Marchantiopsida</taxon>
        <taxon>Marchantiidae</taxon>
        <taxon>Marchantiales</taxon>
        <taxon>Ricciaceae</taxon>
        <taxon>Riccia</taxon>
    </lineage>
</organism>
<reference evidence="1 2" key="1">
    <citation type="submission" date="2024-09" db="EMBL/GenBank/DDBJ databases">
        <title>Chromosome-scale assembly of Riccia sorocarpa.</title>
        <authorList>
            <person name="Paukszto L."/>
        </authorList>
    </citation>
    <scope>NUCLEOTIDE SEQUENCE [LARGE SCALE GENOMIC DNA]</scope>
    <source>
        <strain evidence="1">LP-2024</strain>
        <tissue evidence="1">Aerial parts of the thallus</tissue>
    </source>
</reference>
<gene>
    <name evidence="1" type="ORF">R1sor_003824</name>
</gene>
<protein>
    <submittedName>
        <fullName evidence="1">Uncharacterized protein</fullName>
    </submittedName>
</protein>
<keyword evidence="2" id="KW-1185">Reference proteome</keyword>
<dbReference type="AlphaFoldDB" id="A0ABD3H2R1"/>
<accession>A0ABD3H2R1</accession>
<evidence type="ECO:0000313" key="2">
    <source>
        <dbReference type="Proteomes" id="UP001633002"/>
    </source>
</evidence>
<dbReference type="Proteomes" id="UP001633002">
    <property type="component" value="Unassembled WGS sequence"/>
</dbReference>
<comment type="caution">
    <text evidence="1">The sequence shown here is derived from an EMBL/GenBank/DDBJ whole genome shotgun (WGS) entry which is preliminary data.</text>
</comment>
<name>A0ABD3H2R1_9MARC</name>
<proteinExistence type="predicted"/>
<evidence type="ECO:0000313" key="1">
    <source>
        <dbReference type="EMBL" id="KAL3685802.1"/>
    </source>
</evidence>
<sequence>MEEGSSPRPPLDRCQIVEAVRFTRRLVDGLGSPREGFENSSSTGTTAPRLAQWTVGKSVSLLTLCGLLFTARRLDRVTSVDDLSDWVPERSMTAKTWYANDVFLPVWRSVIQLINIMLLGKQKPLEVTGAFLYILKNKIGHADEDEDLDWTTYFKEKIRKEIRTCKKQMQASGKSGPPS</sequence>
<dbReference type="EMBL" id="JBJQOH010000006">
    <property type="protein sequence ID" value="KAL3685802.1"/>
    <property type="molecule type" value="Genomic_DNA"/>
</dbReference>